<dbReference type="EMBL" id="CAAKMV010000181">
    <property type="protein sequence ID" value="VIO63560.1"/>
    <property type="molecule type" value="Genomic_DNA"/>
</dbReference>
<feature type="region of interest" description="Disordered" evidence="1">
    <location>
        <begin position="186"/>
        <end position="219"/>
    </location>
</feature>
<proteinExistence type="predicted"/>
<feature type="compositionally biased region" description="Low complexity" evidence="1">
    <location>
        <begin position="197"/>
        <end position="212"/>
    </location>
</feature>
<feature type="transmembrane region" description="Helical" evidence="2">
    <location>
        <begin position="353"/>
        <end position="374"/>
    </location>
</feature>
<evidence type="ECO:0000256" key="2">
    <source>
        <dbReference type="SAM" id="Phobius"/>
    </source>
</evidence>
<dbReference type="AlphaFoldDB" id="A0A4U9FK60"/>
<evidence type="ECO:0000313" key="3">
    <source>
        <dbReference type="EMBL" id="VIO63560.1"/>
    </source>
</evidence>
<dbReference type="OrthoDB" id="10409713at2759"/>
<organism evidence="3">
    <name type="scientific">Gibberella zeae</name>
    <name type="common">Wheat head blight fungus</name>
    <name type="synonym">Fusarium graminearum</name>
    <dbReference type="NCBI Taxonomy" id="5518"/>
    <lineage>
        <taxon>Eukaryota</taxon>
        <taxon>Fungi</taxon>
        <taxon>Dikarya</taxon>
        <taxon>Ascomycota</taxon>
        <taxon>Pezizomycotina</taxon>
        <taxon>Sordariomycetes</taxon>
        <taxon>Hypocreomycetidae</taxon>
        <taxon>Hypocreales</taxon>
        <taxon>Nectriaceae</taxon>
        <taxon>Fusarium</taxon>
    </lineage>
</organism>
<keyword evidence="2" id="KW-0472">Membrane</keyword>
<sequence length="484" mass="54365">MTRKNDAAAGLRECDIEKSSEHRTYCFQAWQRVDTSTAETLHGNQAMAQHLQEHLGPDFAQVLRIRAAPPRNRRQALLVPRTIYVSVRQNVYHEFDEEGLITAFRDQHYDSLVREYFRTNLHKTPEFYNCFVQSPNGGVTSNHFAKIIVKRAFSRRLNHELRHPRKESWGDISTALRGYRYPIDTRGVDRPGTAGSNGPVPQANGAAPQVAPQPAPDHANSITRVTDALRNLLEWLRAQSETPKVTATTGTANSYCRFKEKTETLISLLRHLSEAYVSSEVEGESPIWMDLVEADAARHYDQELIINLNQTGVLDAVMDRHSATKSTAYALCGTVGGCSVVAIGYFALGLTGWPMIFASVVGVAVALAGGVTSCKHTEYRKRVRKVKDDFESFRRALKTVMRILALQFATSAGINSTIKDEHIRDDFLRRFGLDSRDINNEQYIMASLCMDVKCLDQAFRTFTENVDWIDEHEGLGLMRGVEAA</sequence>
<keyword evidence="2" id="KW-1133">Transmembrane helix</keyword>
<feature type="transmembrane region" description="Helical" evidence="2">
    <location>
        <begin position="328"/>
        <end position="347"/>
    </location>
</feature>
<accession>A0A4U9FK60</accession>
<evidence type="ECO:0000256" key="1">
    <source>
        <dbReference type="SAM" id="MobiDB-lite"/>
    </source>
</evidence>
<protein>
    <submittedName>
        <fullName evidence="3">Uncharacterized protein</fullName>
    </submittedName>
</protein>
<keyword evidence="2" id="KW-0812">Transmembrane</keyword>
<gene>
    <name evidence="3" type="ORF">FUG_LOCUS540971</name>
</gene>
<name>A0A4U9FK60_GIBZA</name>
<reference evidence="3" key="1">
    <citation type="submission" date="2019-04" db="EMBL/GenBank/DDBJ databases">
        <authorList>
            <person name="Melise S."/>
            <person name="Noan J."/>
            <person name="Okalmin O."/>
        </authorList>
    </citation>
    <scope>NUCLEOTIDE SEQUENCE</scope>
    <source>
        <strain evidence="3">FN9</strain>
    </source>
</reference>